<gene>
    <name evidence="1" type="ORF">VZT92_013628</name>
</gene>
<sequence length="172" mass="18947">MCPREKGCLCPSATQLWDPGNRPCPPQSAALLVLPPWAKHCKLENDSHRGPHWEHIRCCNAMLYSEQSANLCSDLPLCVSAKASPVKQPEGLVGDVHFVFYELSCCFSSAYRMLESSLIPKIGSSFLPNGRQSRGLQGFVLSGRHNKASSVHSETCLFISSPVMVLKTRSQM</sequence>
<keyword evidence="2" id="KW-1185">Reference proteome</keyword>
<accession>A0AAW1F3Q6</accession>
<reference evidence="1 2" key="1">
    <citation type="journal article" date="2024" name="Genome Biol. Evol.">
        <title>Chromosome-level genome assembly of the viviparous eelpout Zoarces viviparus.</title>
        <authorList>
            <person name="Fuhrmann N."/>
            <person name="Brasseur M.V."/>
            <person name="Bakowski C.E."/>
            <person name="Podsiadlowski L."/>
            <person name="Prost S."/>
            <person name="Krehenwinkel H."/>
            <person name="Mayer C."/>
        </authorList>
    </citation>
    <scope>NUCLEOTIDE SEQUENCE [LARGE SCALE GENOMIC DNA]</scope>
    <source>
        <strain evidence="1">NO-MEL_2022_Ind0_liver</strain>
    </source>
</reference>
<name>A0AAW1F3Q6_ZOAVI</name>
<dbReference type="Proteomes" id="UP001488805">
    <property type="component" value="Unassembled WGS sequence"/>
</dbReference>
<organism evidence="1 2">
    <name type="scientific">Zoarces viviparus</name>
    <name type="common">Viviparous eelpout</name>
    <name type="synonym">Blennius viviparus</name>
    <dbReference type="NCBI Taxonomy" id="48416"/>
    <lineage>
        <taxon>Eukaryota</taxon>
        <taxon>Metazoa</taxon>
        <taxon>Chordata</taxon>
        <taxon>Craniata</taxon>
        <taxon>Vertebrata</taxon>
        <taxon>Euteleostomi</taxon>
        <taxon>Actinopterygii</taxon>
        <taxon>Neopterygii</taxon>
        <taxon>Teleostei</taxon>
        <taxon>Neoteleostei</taxon>
        <taxon>Acanthomorphata</taxon>
        <taxon>Eupercaria</taxon>
        <taxon>Perciformes</taxon>
        <taxon>Cottioidei</taxon>
        <taxon>Zoarcales</taxon>
        <taxon>Zoarcidae</taxon>
        <taxon>Zoarcinae</taxon>
        <taxon>Zoarces</taxon>
    </lineage>
</organism>
<dbReference type="AlphaFoldDB" id="A0AAW1F3Q6"/>
<protein>
    <submittedName>
        <fullName evidence="1">Uncharacterized protein</fullName>
    </submittedName>
</protein>
<evidence type="ECO:0000313" key="1">
    <source>
        <dbReference type="EMBL" id="KAK9529544.1"/>
    </source>
</evidence>
<proteinExistence type="predicted"/>
<dbReference type="EMBL" id="JBCEZU010000111">
    <property type="protein sequence ID" value="KAK9529544.1"/>
    <property type="molecule type" value="Genomic_DNA"/>
</dbReference>
<evidence type="ECO:0000313" key="2">
    <source>
        <dbReference type="Proteomes" id="UP001488805"/>
    </source>
</evidence>
<comment type="caution">
    <text evidence="1">The sequence shown here is derived from an EMBL/GenBank/DDBJ whole genome shotgun (WGS) entry which is preliminary data.</text>
</comment>